<feature type="region of interest" description="Disordered" evidence="2">
    <location>
        <begin position="623"/>
        <end position="815"/>
    </location>
</feature>
<dbReference type="Pfam" id="PF15324">
    <property type="entry name" value="TALPID3"/>
    <property type="match status" value="2"/>
</dbReference>
<dbReference type="AlphaFoldDB" id="A0A3Q2VIP1"/>
<dbReference type="PANTHER" id="PTHR15721">
    <property type="entry name" value="KIAA0586 PROTEIN"/>
    <property type="match status" value="1"/>
</dbReference>
<feature type="compositionally biased region" description="Low complexity" evidence="2">
    <location>
        <begin position="86"/>
        <end position="109"/>
    </location>
</feature>
<feature type="compositionally biased region" description="Low complexity" evidence="2">
    <location>
        <begin position="791"/>
        <end position="806"/>
    </location>
</feature>
<feature type="region of interest" description="Disordered" evidence="2">
    <location>
        <begin position="557"/>
        <end position="578"/>
    </location>
</feature>
<keyword evidence="4" id="KW-1185">Reference proteome</keyword>
<evidence type="ECO:0000256" key="2">
    <source>
        <dbReference type="SAM" id="MobiDB-lite"/>
    </source>
</evidence>
<feature type="compositionally biased region" description="Pro residues" evidence="2">
    <location>
        <begin position="767"/>
        <end position="790"/>
    </location>
</feature>
<sequence length="1028" mass="110731">MPERSQLRSLANHSWEAARRANDVLQEMKRLKTEMKMLLTPEDPLKTSRPSPKHQQSQQTQSQSQQTQSQQTTSKENRPRSRSSHLQQNLSHENSLQSQQNQSRLPQPNKTTDEEHNLWSQQSQSVLVQRRSAVPSLLEEAGQVLHQVRKQKKVLEENLEALLRARTGEVLHCQLEALAANRDHSEEVRIKKTVDAWISRLSRDIQAEMSSGNIRNHHSAVDADSSAHSGKERPVGALRGTGSMRTARRGSRGQRAGIRAGVEPNRGTGGAAERHQLEVDGESYLTRLYGRAPYEGLRRTLKKSPYLRLSSPASPLGRKPRPRLVESVRGVKLKSSKTQTSLAPPLTQAQPIISAPPFASSSPGRSHIFSSSHLTSGHFDDLSMTPANSCPVAIAIPLGPPRMDSRCEHPQEVTSALDAPPTASVGDEAPDQQLLEAEQAPPRAPSHTIDIIEGNEEEVEEDDFFPGTDFLSVVDVVQQEVSVSGEEAVELDGGPSPPPVLYQGPIFPPQAPSALPAQDQVPVLGTALQRDVLETRLVEWVEQQLMSRMISELYWPPPSDHAHNSDVDQSDPEERSVTSDIVEAAGDAGLQLFVDASVPVDSELIRQLVNEVLAETIALTLGQRDPLGAGPDPALESAGPADPQENEPLPLVPTPEPTPPPSPAPPSRETTAVTTPLPSEPTSPLNKEPPQPIAPPGLLVTSELVATPTLSPEPTPSAESPATVHQAPPPFTWEETELPLDEERLVEDITTHKPPLLMSVVEEEPPLSSPHPPPPPSLPPARSPSPPPEAGPASPSTSSEESSSSSTVTAGTEAALKHISEGELLISANQPAAMTGGGAVCSFNSSLQELQDMDFDPPSEGQVKGRDLLRALLTKMEQGVTQRGERPQPEGSWERADGKVSFTHSGQSGSPGQISQAADVSEVSFEATNQGSFTLGDLTGELIGTLNSDLHTELSLSPPPHLENTHTPGQVLLVRTSNSHTARQQEEEGGSRKMGVHLPAVRPPEEEEVMEASVSAVADSDSSTSNGF</sequence>
<feature type="compositionally biased region" description="Pro residues" evidence="2">
    <location>
        <begin position="650"/>
        <end position="666"/>
    </location>
</feature>
<dbReference type="OMA" id="TANRDYT"/>
<dbReference type="GeneTree" id="ENSGT00390000012397"/>
<feature type="region of interest" description="Disordered" evidence="2">
    <location>
        <begin position="977"/>
        <end position="1028"/>
    </location>
</feature>
<feature type="compositionally biased region" description="Basic and acidic residues" evidence="2">
    <location>
        <begin position="883"/>
        <end position="898"/>
    </location>
</feature>
<dbReference type="Ensembl" id="ENSHBUT00000018343.1">
    <property type="protein sequence ID" value="ENSHBUP00000011220.1"/>
    <property type="gene ID" value="ENSHBUG00000012832.1"/>
</dbReference>
<feature type="region of interest" description="Disordered" evidence="2">
    <location>
        <begin position="1"/>
        <end position="20"/>
    </location>
</feature>
<feature type="compositionally biased region" description="Low complexity" evidence="2">
    <location>
        <begin position="905"/>
        <end position="916"/>
    </location>
</feature>
<feature type="compositionally biased region" description="Low complexity" evidence="2">
    <location>
        <begin position="674"/>
        <end position="685"/>
    </location>
</feature>
<dbReference type="GO" id="GO:0007224">
    <property type="term" value="P:smoothened signaling pathway"/>
    <property type="evidence" value="ECO:0007669"/>
    <property type="project" value="InterPro"/>
</dbReference>
<dbReference type="GO" id="GO:0036064">
    <property type="term" value="C:ciliary basal body"/>
    <property type="evidence" value="ECO:0007669"/>
    <property type="project" value="TreeGrafter"/>
</dbReference>
<organism evidence="3 4">
    <name type="scientific">Haplochromis burtoni</name>
    <name type="common">Burton's mouthbrooder</name>
    <name type="synonym">Chromis burtoni</name>
    <dbReference type="NCBI Taxonomy" id="8153"/>
    <lineage>
        <taxon>Eukaryota</taxon>
        <taxon>Metazoa</taxon>
        <taxon>Chordata</taxon>
        <taxon>Craniata</taxon>
        <taxon>Vertebrata</taxon>
        <taxon>Euteleostomi</taxon>
        <taxon>Actinopterygii</taxon>
        <taxon>Neopterygii</taxon>
        <taxon>Teleostei</taxon>
        <taxon>Neoteleostei</taxon>
        <taxon>Acanthomorphata</taxon>
        <taxon>Ovalentaria</taxon>
        <taxon>Cichlomorphae</taxon>
        <taxon>Cichliformes</taxon>
        <taxon>Cichlidae</taxon>
        <taxon>African cichlids</taxon>
        <taxon>Pseudocrenilabrinae</taxon>
        <taxon>Haplochromini</taxon>
        <taxon>Haplochromis</taxon>
    </lineage>
</organism>
<feature type="region of interest" description="Disordered" evidence="2">
    <location>
        <begin position="401"/>
        <end position="428"/>
    </location>
</feature>
<evidence type="ECO:0000256" key="1">
    <source>
        <dbReference type="SAM" id="Coils"/>
    </source>
</evidence>
<accession>A0A3Q2VIP1</accession>
<evidence type="ECO:0000313" key="3">
    <source>
        <dbReference type="Ensembl" id="ENSHBUP00000011220.1"/>
    </source>
</evidence>
<dbReference type="STRING" id="8153.ENSHBUP00000011220"/>
<keyword evidence="1" id="KW-0175">Coiled coil</keyword>
<name>A0A3Q2VIP1_HAPBU</name>
<feature type="compositionally biased region" description="Low complexity" evidence="2">
    <location>
        <begin position="706"/>
        <end position="723"/>
    </location>
</feature>
<feature type="compositionally biased region" description="Basic and acidic residues" evidence="2">
    <location>
        <begin position="26"/>
        <end position="35"/>
    </location>
</feature>
<dbReference type="GO" id="GO:0005814">
    <property type="term" value="C:centriole"/>
    <property type="evidence" value="ECO:0007669"/>
    <property type="project" value="TreeGrafter"/>
</dbReference>
<feature type="compositionally biased region" description="Low complexity" evidence="2">
    <location>
        <begin position="1011"/>
        <end position="1028"/>
    </location>
</feature>
<dbReference type="Proteomes" id="UP000264840">
    <property type="component" value="Unplaced"/>
</dbReference>
<feature type="compositionally biased region" description="Low complexity" evidence="2">
    <location>
        <begin position="55"/>
        <end position="74"/>
    </location>
</feature>
<protein>
    <submittedName>
        <fullName evidence="3">Protein TALPID3-like</fullName>
    </submittedName>
</protein>
<feature type="compositionally biased region" description="Basic and acidic residues" evidence="2">
    <location>
        <begin position="560"/>
        <end position="577"/>
    </location>
</feature>
<feature type="region of interest" description="Disordered" evidence="2">
    <location>
        <begin position="26"/>
        <end position="124"/>
    </location>
</feature>
<proteinExistence type="predicted"/>
<reference evidence="3" key="1">
    <citation type="submission" date="2025-08" db="UniProtKB">
        <authorList>
            <consortium name="Ensembl"/>
        </authorList>
    </citation>
    <scope>IDENTIFICATION</scope>
</reference>
<dbReference type="InterPro" id="IPR029246">
    <property type="entry name" value="TALPID3"/>
</dbReference>
<feature type="region of interest" description="Disordered" evidence="2">
    <location>
        <begin position="211"/>
        <end position="271"/>
    </location>
</feature>
<evidence type="ECO:0000313" key="4">
    <source>
        <dbReference type="Proteomes" id="UP000264840"/>
    </source>
</evidence>
<feature type="compositionally biased region" description="Basic and acidic residues" evidence="2">
    <location>
        <begin position="741"/>
        <end position="751"/>
    </location>
</feature>
<reference evidence="3" key="2">
    <citation type="submission" date="2025-09" db="UniProtKB">
        <authorList>
            <consortium name="Ensembl"/>
        </authorList>
    </citation>
    <scope>IDENTIFICATION</scope>
</reference>
<feature type="region of interest" description="Disordered" evidence="2">
    <location>
        <begin position="876"/>
        <end position="922"/>
    </location>
</feature>
<feature type="coiled-coil region" evidence="1">
    <location>
        <begin position="138"/>
        <end position="165"/>
    </location>
</feature>
<dbReference type="PANTHER" id="PTHR15721:SF2">
    <property type="entry name" value="PROTEIN TALPID3"/>
    <property type="match status" value="1"/>
</dbReference>